<name>A0A3B0AY69_9BACL</name>
<dbReference type="AlphaFoldDB" id="A0A3B0AY69"/>
<evidence type="ECO:0000259" key="1">
    <source>
        <dbReference type="PROSITE" id="PS51832"/>
    </source>
</evidence>
<dbReference type="Gene3D" id="1.10.3210.10">
    <property type="entry name" value="Hypothetical protein af1432"/>
    <property type="match status" value="1"/>
</dbReference>
<evidence type="ECO:0000313" key="3">
    <source>
        <dbReference type="Proteomes" id="UP000282311"/>
    </source>
</evidence>
<dbReference type="CDD" id="cd00077">
    <property type="entry name" value="HDc"/>
    <property type="match status" value="1"/>
</dbReference>
<keyword evidence="3" id="KW-1185">Reference proteome</keyword>
<dbReference type="Proteomes" id="UP000282311">
    <property type="component" value="Unassembled WGS sequence"/>
</dbReference>
<dbReference type="PROSITE" id="PS51832">
    <property type="entry name" value="HD_GYP"/>
    <property type="match status" value="1"/>
</dbReference>
<dbReference type="InterPro" id="IPR003607">
    <property type="entry name" value="HD/PDEase_dom"/>
</dbReference>
<comment type="caution">
    <text evidence="2">The sequence shown here is derived from an EMBL/GenBank/DDBJ whole genome shotgun (WGS) entry which is preliminary data.</text>
</comment>
<dbReference type="SUPFAM" id="SSF109604">
    <property type="entry name" value="HD-domain/PDEase-like"/>
    <property type="match status" value="1"/>
</dbReference>
<dbReference type="PANTHER" id="PTHR43155:SF2">
    <property type="entry name" value="CYCLIC DI-GMP PHOSPHODIESTERASE PA4108"/>
    <property type="match status" value="1"/>
</dbReference>
<evidence type="ECO:0000313" key="2">
    <source>
        <dbReference type="EMBL" id="RKN65151.1"/>
    </source>
</evidence>
<dbReference type="Pfam" id="PF13487">
    <property type="entry name" value="HD_5"/>
    <property type="match status" value="1"/>
</dbReference>
<dbReference type="PANTHER" id="PTHR43155">
    <property type="entry name" value="CYCLIC DI-GMP PHOSPHODIESTERASE PA4108-RELATED"/>
    <property type="match status" value="1"/>
</dbReference>
<protein>
    <submittedName>
        <fullName evidence="2">HD domain-containing protein</fullName>
    </submittedName>
</protein>
<feature type="domain" description="HD-GYP" evidence="1">
    <location>
        <begin position="12"/>
        <end position="207"/>
    </location>
</feature>
<sequence length="219" mass="25420">MNGERLEQEAAAFARNEPQTAFLLKRLKRHHLPTYKLSLMTAYYTRLLAKELFDNDEDVRRLYRTALLQDIGKLHIDADVLDNRYRLYEGEMLRLQEHPKHSANILEPLIESFAVDGEAVLHHHENLDGTGYPFGLTYESISQNARVLRVADTFATLTDRHSSFRLSHEEALEELYRWSDILFDGEVAELMNRLYRDRLQGGPEKGESRYAGAARNRNS</sequence>
<dbReference type="EMBL" id="RBAH01000039">
    <property type="protein sequence ID" value="RKN65151.1"/>
    <property type="molecule type" value="Genomic_DNA"/>
</dbReference>
<dbReference type="InterPro" id="IPR037522">
    <property type="entry name" value="HD_GYP_dom"/>
</dbReference>
<reference evidence="2 3" key="1">
    <citation type="journal article" date="2007" name="Int. J. Syst. Evol. Microbiol.">
        <title>Paenibacillus ginsengarvi sp. nov., isolated from soil from ginseng cultivation.</title>
        <authorList>
            <person name="Yoon M.H."/>
            <person name="Ten L.N."/>
            <person name="Im W.T."/>
        </authorList>
    </citation>
    <scope>NUCLEOTIDE SEQUENCE [LARGE SCALE GENOMIC DNA]</scope>
    <source>
        <strain evidence="2 3">KCTC 13059</strain>
    </source>
</reference>
<accession>A0A3B0AY69</accession>
<proteinExistence type="predicted"/>
<gene>
    <name evidence="2" type="ORF">D7M11_33240</name>
</gene>
<organism evidence="2 3">
    <name type="scientific">Paenibacillus ginsengarvi</name>
    <dbReference type="NCBI Taxonomy" id="400777"/>
    <lineage>
        <taxon>Bacteria</taxon>
        <taxon>Bacillati</taxon>
        <taxon>Bacillota</taxon>
        <taxon>Bacilli</taxon>
        <taxon>Bacillales</taxon>
        <taxon>Paenibacillaceae</taxon>
        <taxon>Paenibacillus</taxon>
    </lineage>
</organism>